<sequence length="281" mass="32141">MFRLKQACYGRFSLSLATARLPSFRARKILSMWLCRDLLDLRNRDLQPSRNNRIRPCSLDQLTPLLPDGVMSSVMVRTTIRNTLPALDFLHTEANVIHTDLQPNNILLGIKDDSVLSQSGQAKFEAPVPRKILEDRTVYLSRPLRISYGTPVLCDLGEARLGTDQQQGDILPDIYRAPEVILNMSWDSNVDIWNVGMLIWDPFENRHLFRARNSARELDDGYHLARCKRSSEVLLLSFSFGTKGASCFGTKMKKGSKPMQRMTCYVFSDEWYVGLQKKEPL</sequence>
<accession>S8BD33</accession>
<dbReference type="PhylomeDB" id="S8BD33"/>
<dbReference type="HOGENOM" id="CLU_990807_0_0_1"/>
<keyword evidence="2" id="KW-0808">Transferase</keyword>
<dbReference type="GO" id="GO:0005634">
    <property type="term" value="C:nucleus"/>
    <property type="evidence" value="ECO:0007669"/>
    <property type="project" value="TreeGrafter"/>
</dbReference>
<name>S8BD33_PENO1</name>
<evidence type="ECO:0000256" key="5">
    <source>
        <dbReference type="ARBA" id="ARBA00022840"/>
    </source>
</evidence>
<dbReference type="AlphaFoldDB" id="S8BD33"/>
<gene>
    <name evidence="7" type="ORF">PDE_07813</name>
</gene>
<evidence type="ECO:0000256" key="2">
    <source>
        <dbReference type="ARBA" id="ARBA00022679"/>
    </source>
</evidence>
<keyword evidence="5" id="KW-0067">ATP-binding</keyword>
<reference evidence="7 8" key="1">
    <citation type="journal article" date="2013" name="PLoS ONE">
        <title>Genomic and secretomic analyses reveal unique features of the lignocellulolytic enzyme system of Penicillium decumbens.</title>
        <authorList>
            <person name="Liu G."/>
            <person name="Zhang L."/>
            <person name="Wei X."/>
            <person name="Zou G."/>
            <person name="Qin Y."/>
            <person name="Ma L."/>
            <person name="Li J."/>
            <person name="Zheng H."/>
            <person name="Wang S."/>
            <person name="Wang C."/>
            <person name="Xun L."/>
            <person name="Zhao G.-P."/>
            <person name="Zhou Z."/>
            <person name="Qu Y."/>
        </authorList>
    </citation>
    <scope>NUCLEOTIDE SEQUENCE [LARGE SCALE GENOMIC DNA]</scope>
    <source>
        <strain evidence="8">114-2 / CGMCC 5302</strain>
    </source>
</reference>
<dbReference type="SUPFAM" id="SSF56112">
    <property type="entry name" value="Protein kinase-like (PK-like)"/>
    <property type="match status" value="1"/>
</dbReference>
<keyword evidence="1" id="KW-0723">Serine/threonine-protein kinase</keyword>
<protein>
    <recommendedName>
        <fullName evidence="6">Protein kinase domain-containing protein</fullName>
    </recommendedName>
</protein>
<dbReference type="EMBL" id="KB644414">
    <property type="protein sequence ID" value="EPS32852.1"/>
    <property type="molecule type" value="Genomic_DNA"/>
</dbReference>
<evidence type="ECO:0000313" key="7">
    <source>
        <dbReference type="EMBL" id="EPS32852.1"/>
    </source>
</evidence>
<organism evidence="7 8">
    <name type="scientific">Penicillium oxalicum (strain 114-2 / CGMCC 5302)</name>
    <name type="common">Penicillium decumbens</name>
    <dbReference type="NCBI Taxonomy" id="933388"/>
    <lineage>
        <taxon>Eukaryota</taxon>
        <taxon>Fungi</taxon>
        <taxon>Dikarya</taxon>
        <taxon>Ascomycota</taxon>
        <taxon>Pezizomycotina</taxon>
        <taxon>Eurotiomycetes</taxon>
        <taxon>Eurotiomycetidae</taxon>
        <taxon>Eurotiales</taxon>
        <taxon>Aspergillaceae</taxon>
        <taxon>Penicillium</taxon>
    </lineage>
</organism>
<keyword evidence="3" id="KW-0547">Nucleotide-binding</keyword>
<dbReference type="InterPro" id="IPR051175">
    <property type="entry name" value="CLK_kinases"/>
</dbReference>
<dbReference type="eggNOG" id="KOG1290">
    <property type="taxonomic scope" value="Eukaryota"/>
</dbReference>
<evidence type="ECO:0000313" key="8">
    <source>
        <dbReference type="Proteomes" id="UP000019376"/>
    </source>
</evidence>
<dbReference type="Gene3D" id="1.10.510.10">
    <property type="entry name" value="Transferase(Phosphotransferase) domain 1"/>
    <property type="match status" value="1"/>
</dbReference>
<evidence type="ECO:0000256" key="1">
    <source>
        <dbReference type="ARBA" id="ARBA00022527"/>
    </source>
</evidence>
<dbReference type="GO" id="GO:0004674">
    <property type="term" value="F:protein serine/threonine kinase activity"/>
    <property type="evidence" value="ECO:0007669"/>
    <property type="project" value="UniProtKB-KW"/>
</dbReference>
<evidence type="ECO:0000259" key="6">
    <source>
        <dbReference type="PROSITE" id="PS50011"/>
    </source>
</evidence>
<dbReference type="PANTHER" id="PTHR45646">
    <property type="entry name" value="SERINE/THREONINE-PROTEIN KINASE DOA-RELATED"/>
    <property type="match status" value="1"/>
</dbReference>
<dbReference type="PANTHER" id="PTHR45646:SF11">
    <property type="entry name" value="SERINE_THREONINE-PROTEIN KINASE DOA"/>
    <property type="match status" value="1"/>
</dbReference>
<dbReference type="STRING" id="933388.S8BD33"/>
<feature type="domain" description="Protein kinase" evidence="6">
    <location>
        <begin position="1"/>
        <end position="281"/>
    </location>
</feature>
<dbReference type="OrthoDB" id="4367383at2759"/>
<dbReference type="InterPro" id="IPR011009">
    <property type="entry name" value="Kinase-like_dom_sf"/>
</dbReference>
<dbReference type="GO" id="GO:0005524">
    <property type="term" value="F:ATP binding"/>
    <property type="evidence" value="ECO:0007669"/>
    <property type="project" value="UniProtKB-KW"/>
</dbReference>
<dbReference type="InterPro" id="IPR000719">
    <property type="entry name" value="Prot_kinase_dom"/>
</dbReference>
<evidence type="ECO:0000256" key="4">
    <source>
        <dbReference type="ARBA" id="ARBA00022777"/>
    </source>
</evidence>
<evidence type="ECO:0000256" key="3">
    <source>
        <dbReference type="ARBA" id="ARBA00022741"/>
    </source>
</evidence>
<dbReference type="Proteomes" id="UP000019376">
    <property type="component" value="Unassembled WGS sequence"/>
</dbReference>
<proteinExistence type="predicted"/>
<keyword evidence="8" id="KW-1185">Reference proteome</keyword>
<dbReference type="GO" id="GO:0043484">
    <property type="term" value="P:regulation of RNA splicing"/>
    <property type="evidence" value="ECO:0007669"/>
    <property type="project" value="TreeGrafter"/>
</dbReference>
<keyword evidence="4" id="KW-0418">Kinase</keyword>
<dbReference type="PROSITE" id="PS50011">
    <property type="entry name" value="PROTEIN_KINASE_DOM"/>
    <property type="match status" value="1"/>
</dbReference>